<evidence type="ECO:0000256" key="1">
    <source>
        <dbReference type="SAM" id="MobiDB-lite"/>
    </source>
</evidence>
<gene>
    <name evidence="2" type="ORF">LCGC14_2377380</name>
</gene>
<proteinExistence type="predicted"/>
<evidence type="ECO:0000313" key="2">
    <source>
        <dbReference type="EMBL" id="KKL28215.1"/>
    </source>
</evidence>
<dbReference type="EMBL" id="LAZR01035177">
    <property type="protein sequence ID" value="KKL28215.1"/>
    <property type="molecule type" value="Genomic_DNA"/>
</dbReference>
<organism evidence="2">
    <name type="scientific">marine sediment metagenome</name>
    <dbReference type="NCBI Taxonomy" id="412755"/>
    <lineage>
        <taxon>unclassified sequences</taxon>
        <taxon>metagenomes</taxon>
        <taxon>ecological metagenomes</taxon>
    </lineage>
</organism>
<comment type="caution">
    <text evidence="2">The sequence shown here is derived from an EMBL/GenBank/DDBJ whole genome shotgun (WGS) entry which is preliminary data.</text>
</comment>
<reference evidence="2" key="1">
    <citation type="journal article" date="2015" name="Nature">
        <title>Complex archaea that bridge the gap between prokaryotes and eukaryotes.</title>
        <authorList>
            <person name="Spang A."/>
            <person name="Saw J.H."/>
            <person name="Jorgensen S.L."/>
            <person name="Zaremba-Niedzwiedzka K."/>
            <person name="Martijn J."/>
            <person name="Lind A.E."/>
            <person name="van Eijk R."/>
            <person name="Schleper C."/>
            <person name="Guy L."/>
            <person name="Ettema T.J."/>
        </authorList>
    </citation>
    <scope>NUCLEOTIDE SEQUENCE</scope>
</reference>
<dbReference type="AlphaFoldDB" id="A0A0F9C212"/>
<feature type="region of interest" description="Disordered" evidence="1">
    <location>
        <begin position="66"/>
        <end position="85"/>
    </location>
</feature>
<protein>
    <submittedName>
        <fullName evidence="2">Uncharacterized protein</fullName>
    </submittedName>
</protein>
<name>A0A0F9C212_9ZZZZ</name>
<accession>A0A0F9C212</accession>
<sequence length="85" mass="9173">MSPGYAGAQACKSGFINECFIAFFENRGKVVDGSRHEGHMVDALASESEEGRGRLRKSSGSCERAKIRGYPNGGTRQGSYPVTAW</sequence>